<organism evidence="4 5">
    <name type="scientific">Streptococcus anginosus</name>
    <dbReference type="NCBI Taxonomy" id="1328"/>
    <lineage>
        <taxon>Bacteria</taxon>
        <taxon>Bacillati</taxon>
        <taxon>Bacillota</taxon>
        <taxon>Bacilli</taxon>
        <taxon>Lactobacillales</taxon>
        <taxon>Streptococcaceae</taxon>
        <taxon>Streptococcus</taxon>
        <taxon>Streptococcus anginosus group</taxon>
    </lineage>
</organism>
<evidence type="ECO:0000313" key="2">
    <source>
        <dbReference type="EMBL" id="MCW1042344.1"/>
    </source>
</evidence>
<sequence>MTKILSRLKRFVFAEIVLVLIGLGSGIWNWFQHGFSKAWLPMLVAVILGVSAWQHHGLRIELEKQIKLEDSSAISKERKENDRKQKCLCSIWC</sequence>
<evidence type="ECO:0000313" key="6">
    <source>
        <dbReference type="Proteomes" id="UP001526076"/>
    </source>
</evidence>
<evidence type="ECO:0000313" key="4">
    <source>
        <dbReference type="EMBL" id="RGT60395.1"/>
    </source>
</evidence>
<feature type="transmembrane region" description="Helical" evidence="1">
    <location>
        <begin position="38"/>
        <end position="58"/>
    </location>
</feature>
<gene>
    <name evidence="4" type="ORF">DWX18_07620</name>
    <name evidence="2" type="ORF">OJ597_07805</name>
    <name evidence="3" type="ORF">OJ930_04365</name>
</gene>
<reference evidence="2 6" key="2">
    <citation type="submission" date="2022-10" db="EMBL/GenBank/DDBJ databases">
        <title>Comparative genomic study of S. anginosus.</title>
        <authorList>
            <person name="Prasad A."/>
            <person name="Ene A."/>
            <person name="Jablonska S."/>
            <person name="Du J."/>
            <person name="Wolfe A.J."/>
            <person name="Putonti C."/>
        </authorList>
    </citation>
    <scope>NUCLEOTIDE SEQUENCE</scope>
    <source>
        <strain evidence="3">UMB6888</strain>
        <strain evidence="2 6">UMB9231</strain>
    </source>
</reference>
<keyword evidence="1" id="KW-0812">Transmembrane</keyword>
<evidence type="ECO:0000313" key="3">
    <source>
        <dbReference type="EMBL" id="MCW1072287.1"/>
    </source>
</evidence>
<dbReference type="RefSeq" id="WP_024052903.1">
    <property type="nucleotide sequence ID" value="NZ_CP118029.1"/>
</dbReference>
<keyword evidence="1" id="KW-0472">Membrane</keyword>
<dbReference type="Proteomes" id="UP001208853">
    <property type="component" value="Unassembled WGS sequence"/>
</dbReference>
<keyword evidence="6" id="KW-1185">Reference proteome</keyword>
<dbReference type="Proteomes" id="UP000284046">
    <property type="component" value="Unassembled WGS sequence"/>
</dbReference>
<proteinExistence type="predicted"/>
<keyword evidence="1" id="KW-1133">Transmembrane helix</keyword>
<accession>A0A412PMA1</accession>
<comment type="caution">
    <text evidence="4">The sequence shown here is derived from an EMBL/GenBank/DDBJ whole genome shotgun (WGS) entry which is preliminary data.</text>
</comment>
<dbReference type="EMBL" id="QRWZ01000009">
    <property type="protein sequence ID" value="RGT60395.1"/>
    <property type="molecule type" value="Genomic_DNA"/>
</dbReference>
<dbReference type="AlphaFoldDB" id="A0A412PMA1"/>
<feature type="transmembrane region" description="Helical" evidence="1">
    <location>
        <begin position="12"/>
        <end position="32"/>
    </location>
</feature>
<evidence type="ECO:0000256" key="1">
    <source>
        <dbReference type="SAM" id="Phobius"/>
    </source>
</evidence>
<evidence type="ECO:0000313" key="5">
    <source>
        <dbReference type="Proteomes" id="UP000284046"/>
    </source>
</evidence>
<protein>
    <submittedName>
        <fullName evidence="4">Uncharacterized protein</fullName>
    </submittedName>
</protein>
<reference evidence="4 5" key="1">
    <citation type="submission" date="2018-08" db="EMBL/GenBank/DDBJ databases">
        <title>A genome reference for cultivated species of the human gut microbiota.</title>
        <authorList>
            <person name="Zou Y."/>
            <person name="Xue W."/>
            <person name="Luo G."/>
        </authorList>
    </citation>
    <scope>NUCLEOTIDE SEQUENCE [LARGE SCALE GENOMIC DNA]</scope>
    <source>
        <strain evidence="4 5">AF18-38</strain>
    </source>
</reference>
<name>A0A412PMA1_STRAP</name>
<dbReference type="EMBL" id="JAPAHU010000012">
    <property type="protein sequence ID" value="MCW1042344.1"/>
    <property type="molecule type" value="Genomic_DNA"/>
</dbReference>
<dbReference type="Proteomes" id="UP001526076">
    <property type="component" value="Unassembled WGS sequence"/>
</dbReference>
<dbReference type="EMBL" id="JAPAIK010000021">
    <property type="protein sequence ID" value="MCW1072287.1"/>
    <property type="molecule type" value="Genomic_DNA"/>
</dbReference>